<feature type="region of interest" description="Disordered" evidence="13">
    <location>
        <begin position="141"/>
        <end position="172"/>
    </location>
</feature>
<evidence type="ECO:0000256" key="7">
    <source>
        <dbReference type="ARBA" id="ARBA00022729"/>
    </source>
</evidence>
<keyword evidence="5" id="KW-0410">Iron transport</keyword>
<dbReference type="InterPro" id="IPR000531">
    <property type="entry name" value="Beta-barrel_TonB"/>
</dbReference>
<dbReference type="PANTHER" id="PTHR32552">
    <property type="entry name" value="FERRICHROME IRON RECEPTOR-RELATED"/>
    <property type="match status" value="1"/>
</dbReference>
<evidence type="ECO:0000256" key="8">
    <source>
        <dbReference type="ARBA" id="ARBA00023004"/>
    </source>
</evidence>
<dbReference type="Pfam" id="PF07715">
    <property type="entry name" value="Plug"/>
    <property type="match status" value="1"/>
</dbReference>
<proteinExistence type="inferred from homology"/>
<dbReference type="AlphaFoldDB" id="A0A484NV82"/>
<dbReference type="Gene3D" id="2.40.170.20">
    <property type="entry name" value="TonB-dependent receptor, beta-barrel domain"/>
    <property type="match status" value="1"/>
</dbReference>
<dbReference type="GO" id="GO:0038023">
    <property type="term" value="F:signaling receptor activity"/>
    <property type="evidence" value="ECO:0007669"/>
    <property type="project" value="InterPro"/>
</dbReference>
<name>A0A484NV82_9ZZZZ</name>
<organism evidence="15">
    <name type="scientific">plant metagenome</name>
    <dbReference type="NCBI Taxonomy" id="1297885"/>
    <lineage>
        <taxon>unclassified sequences</taxon>
        <taxon>metagenomes</taxon>
        <taxon>organismal metagenomes</taxon>
    </lineage>
</organism>
<keyword evidence="9" id="KW-0406">Ion transport</keyword>
<dbReference type="InterPro" id="IPR010917">
    <property type="entry name" value="TonB_rcpt_CS"/>
</dbReference>
<reference evidence="15" key="1">
    <citation type="submission" date="2019-03" db="EMBL/GenBank/DDBJ databases">
        <authorList>
            <person name="Danneels B."/>
        </authorList>
    </citation>
    <scope>NUCLEOTIDE SEQUENCE</scope>
</reference>
<comment type="subcellular location">
    <subcellularLocation>
        <location evidence="1">Cell outer membrane</location>
        <topology evidence="1">Multi-pass membrane protein</topology>
    </subcellularLocation>
</comment>
<dbReference type="SUPFAM" id="SSF56935">
    <property type="entry name" value="Porins"/>
    <property type="match status" value="1"/>
</dbReference>
<evidence type="ECO:0000256" key="10">
    <source>
        <dbReference type="ARBA" id="ARBA00023077"/>
    </source>
</evidence>
<evidence type="ECO:0000256" key="6">
    <source>
        <dbReference type="ARBA" id="ARBA00022692"/>
    </source>
</evidence>
<feature type="domain" description="Secretin/TonB short N-terminal" evidence="14">
    <location>
        <begin position="76"/>
        <end position="126"/>
    </location>
</feature>
<dbReference type="InterPro" id="IPR010105">
    <property type="entry name" value="TonB_sidphr_rcpt"/>
</dbReference>
<gene>
    <name evidence="15" type="ORF">AMP9_3699</name>
</gene>
<dbReference type="Gene3D" id="3.55.50.30">
    <property type="match status" value="1"/>
</dbReference>
<evidence type="ECO:0000256" key="5">
    <source>
        <dbReference type="ARBA" id="ARBA00022496"/>
    </source>
</evidence>
<keyword evidence="4" id="KW-1134">Transmembrane beta strand</keyword>
<dbReference type="PROSITE" id="PS52016">
    <property type="entry name" value="TONB_DEPENDENT_REC_3"/>
    <property type="match status" value="1"/>
</dbReference>
<keyword evidence="7" id="KW-0732">Signal</keyword>
<dbReference type="InterPro" id="IPR011662">
    <property type="entry name" value="Secretin/TonB_short_N"/>
</dbReference>
<feature type="compositionally biased region" description="Low complexity" evidence="13">
    <location>
        <begin position="145"/>
        <end position="163"/>
    </location>
</feature>
<dbReference type="GO" id="GO:0015344">
    <property type="term" value="F:siderophore uptake transmembrane transporter activity"/>
    <property type="evidence" value="ECO:0007669"/>
    <property type="project" value="TreeGrafter"/>
</dbReference>
<evidence type="ECO:0000256" key="3">
    <source>
        <dbReference type="ARBA" id="ARBA00022448"/>
    </source>
</evidence>
<dbReference type="GO" id="GO:0015891">
    <property type="term" value="P:siderophore transport"/>
    <property type="evidence" value="ECO:0007669"/>
    <property type="project" value="InterPro"/>
</dbReference>
<dbReference type="Pfam" id="PF07660">
    <property type="entry name" value="STN"/>
    <property type="match status" value="1"/>
</dbReference>
<protein>
    <submittedName>
        <fullName evidence="15">TonB-dependent siderophore receptor</fullName>
    </submittedName>
</protein>
<dbReference type="NCBIfam" id="TIGR01783">
    <property type="entry name" value="TonB-siderophor"/>
    <property type="match status" value="1"/>
</dbReference>
<keyword evidence="3" id="KW-0813">Transport</keyword>
<evidence type="ECO:0000256" key="4">
    <source>
        <dbReference type="ARBA" id="ARBA00022452"/>
    </source>
</evidence>
<dbReference type="CDD" id="cd01347">
    <property type="entry name" value="ligand_gated_channel"/>
    <property type="match status" value="1"/>
</dbReference>
<sequence length="809" mass="87111">MNLISFYYSTVKDDAMPPKQPRFHPAPLALAVALALGTPGFALAQAAVAGGKALTLSIAAQPLGVALNELSAATGTAIGFSPALVAGKTAHVVKGDLTVRQAVDQLLLGTGLVAVREGDGIVIKAAPDDEVATLATVTVSGKAPGSTTEGTGSYTTRSSSSSTRLNLAPKETPQSLTVVTRQQIEDMNASTLTDVIEAVPGIHVSHNGIGDDQYGYYARGFEIRNFEVDGVPTDNGLNLFAQNAAIYDRVEVVRGATGLISGLGYPAATINLIRKRPSFNPQASISVEAGNWKRRGGTVDASGKLNESGSVRARVVADYSQQEGWLDRYKQRAGTLYGIAEVDLDDATLLTVGFNHQRLDVDAPQRSGMPALYADGTLTSLPRTLNYSPNWAYNNQQSDGVFASVEREWSNGWTGKAEYSYTQTDYDFLFAYLRGTLQQDGSGTNLLPVQWTGKARQHNLDLYLTGGFTLFGREHELIGGLTLSRYETSGPTNAGYLYSYANSASGTIADLFNYDGNRATPSLPVTGGSSTKTSSDSAYVSSRFHLRDDLKLIVGSRFVRWDRDVRSWSDSGSSSSVPSDEKVFVPYAGVVYDLTPQWAVYGSATKIFNPQGQWVKDQNNNALDPLEGTGYEIGVKGSHLGGRLNSSVALFVTKQDNLAVWRSSIAAYSAEESTTSKGVELEVNGEVARNWQLAAGYTHTQTTDAQGASLNTFLPRNAVKLFTTYRLTGPLQGLTLGGGVRWQSKTGERDIWQGNKTIVSLMARYKIDRNLSVSLNVDNLFNRTYYSYVGSTVTYAAPRSVMVSAKYDF</sequence>
<keyword evidence="11" id="KW-0472">Membrane</keyword>
<comment type="similarity">
    <text evidence="2">Belongs to the TonB-dependent receptor family.</text>
</comment>
<accession>A0A484NV82</accession>
<dbReference type="Gene3D" id="2.170.130.10">
    <property type="entry name" value="TonB-dependent receptor, plug domain"/>
    <property type="match status" value="1"/>
</dbReference>
<keyword evidence="8" id="KW-0408">Iron</keyword>
<dbReference type="PANTHER" id="PTHR32552:SF74">
    <property type="entry name" value="HYDROXAMATE SIDEROPHORE RECEPTOR FHUE"/>
    <property type="match status" value="1"/>
</dbReference>
<dbReference type="EMBL" id="CAADHY010000002">
    <property type="protein sequence ID" value="VFR16087.1"/>
    <property type="molecule type" value="Genomic_DNA"/>
</dbReference>
<keyword evidence="15" id="KW-0675">Receptor</keyword>
<dbReference type="InterPro" id="IPR036942">
    <property type="entry name" value="Beta-barrel_TonB_sf"/>
</dbReference>
<dbReference type="PROSITE" id="PS01156">
    <property type="entry name" value="TONB_DEPENDENT_REC_2"/>
    <property type="match status" value="1"/>
</dbReference>
<dbReference type="InterPro" id="IPR039426">
    <property type="entry name" value="TonB-dep_rcpt-like"/>
</dbReference>
<evidence type="ECO:0000256" key="11">
    <source>
        <dbReference type="ARBA" id="ARBA00023136"/>
    </source>
</evidence>
<keyword evidence="12" id="KW-0998">Cell outer membrane</keyword>
<evidence type="ECO:0000256" key="2">
    <source>
        <dbReference type="ARBA" id="ARBA00009810"/>
    </source>
</evidence>
<dbReference type="SMART" id="SM00965">
    <property type="entry name" value="STN"/>
    <property type="match status" value="1"/>
</dbReference>
<keyword evidence="10" id="KW-0798">TonB box</keyword>
<dbReference type="FunFam" id="2.170.130.10:FF:000010">
    <property type="entry name" value="Ferripyoverdine receptor"/>
    <property type="match status" value="1"/>
</dbReference>
<evidence type="ECO:0000256" key="12">
    <source>
        <dbReference type="ARBA" id="ARBA00023237"/>
    </source>
</evidence>
<evidence type="ECO:0000256" key="9">
    <source>
        <dbReference type="ARBA" id="ARBA00023065"/>
    </source>
</evidence>
<keyword evidence="6" id="KW-0812">Transmembrane</keyword>
<evidence type="ECO:0000313" key="15">
    <source>
        <dbReference type="EMBL" id="VFR16087.1"/>
    </source>
</evidence>
<evidence type="ECO:0000259" key="14">
    <source>
        <dbReference type="SMART" id="SM00965"/>
    </source>
</evidence>
<dbReference type="Pfam" id="PF00593">
    <property type="entry name" value="TonB_dep_Rec_b-barrel"/>
    <property type="match status" value="1"/>
</dbReference>
<dbReference type="InterPro" id="IPR012910">
    <property type="entry name" value="Plug_dom"/>
</dbReference>
<evidence type="ECO:0000256" key="13">
    <source>
        <dbReference type="SAM" id="MobiDB-lite"/>
    </source>
</evidence>
<evidence type="ECO:0000256" key="1">
    <source>
        <dbReference type="ARBA" id="ARBA00004571"/>
    </source>
</evidence>
<dbReference type="InterPro" id="IPR037066">
    <property type="entry name" value="Plug_dom_sf"/>
</dbReference>
<dbReference type="GO" id="GO:0009279">
    <property type="term" value="C:cell outer membrane"/>
    <property type="evidence" value="ECO:0007669"/>
    <property type="project" value="UniProtKB-SubCell"/>
</dbReference>